<comment type="caution">
    <text evidence="2">The sequence shown here is derived from an EMBL/GenBank/DDBJ whole genome shotgun (WGS) entry which is preliminary data.</text>
</comment>
<accession>A0A9W7SK44</accession>
<sequence>MDPTWWPKDSSSVPEPEILGYVIHLCKTIPFFCEPVTSNAGHIGIFLPMRTAAIYFTQHNHWREAKWVGAVRKSVFTKGLSPPQVRDPPGALSKMHRLPGWDRSQRMGNYRFSNAMVRRRSLET</sequence>
<name>A0A9W7SK44_9PEZI</name>
<reference evidence="2 3" key="2">
    <citation type="journal article" date="2021" name="Curr. Genet.">
        <title>Genetic response to nitrogen starvation in the aggressive Eucalyptus foliar pathogen Teratosphaeria destructans.</title>
        <authorList>
            <person name="Havenga M."/>
            <person name="Wingfield B.D."/>
            <person name="Wingfield M.J."/>
            <person name="Dreyer L.L."/>
            <person name="Roets F."/>
            <person name="Aylward J."/>
        </authorList>
    </citation>
    <scope>NUCLEOTIDE SEQUENCE [LARGE SCALE GENOMIC DNA]</scope>
    <source>
        <strain evidence="2">CMW44962</strain>
    </source>
</reference>
<dbReference type="EMBL" id="RIBY02002345">
    <property type="protein sequence ID" value="KAH9818579.1"/>
    <property type="molecule type" value="Genomic_DNA"/>
</dbReference>
<dbReference type="GO" id="GO:0003677">
    <property type="term" value="F:DNA binding"/>
    <property type="evidence" value="ECO:0007669"/>
    <property type="project" value="UniProtKB-KW"/>
</dbReference>
<dbReference type="OrthoDB" id="4491390at2759"/>
<protein>
    <submittedName>
        <fullName evidence="2">GAL4-like Zn(II)2Cys6 (Or C6 zinc) binuclear cluster DNA-binding domain</fullName>
    </submittedName>
</protein>
<evidence type="ECO:0000256" key="1">
    <source>
        <dbReference type="SAM" id="MobiDB-lite"/>
    </source>
</evidence>
<gene>
    <name evidence="2" type="ORF">Tdes44962_MAKER05344</name>
</gene>
<evidence type="ECO:0000313" key="2">
    <source>
        <dbReference type="EMBL" id="KAH9818579.1"/>
    </source>
</evidence>
<dbReference type="AlphaFoldDB" id="A0A9W7SK44"/>
<organism evidence="2 3">
    <name type="scientific">Teratosphaeria destructans</name>
    <dbReference type="NCBI Taxonomy" id="418781"/>
    <lineage>
        <taxon>Eukaryota</taxon>
        <taxon>Fungi</taxon>
        <taxon>Dikarya</taxon>
        <taxon>Ascomycota</taxon>
        <taxon>Pezizomycotina</taxon>
        <taxon>Dothideomycetes</taxon>
        <taxon>Dothideomycetidae</taxon>
        <taxon>Mycosphaerellales</taxon>
        <taxon>Teratosphaeriaceae</taxon>
        <taxon>Teratosphaeria</taxon>
    </lineage>
</organism>
<evidence type="ECO:0000313" key="3">
    <source>
        <dbReference type="Proteomes" id="UP001138500"/>
    </source>
</evidence>
<dbReference type="Proteomes" id="UP001138500">
    <property type="component" value="Unassembled WGS sequence"/>
</dbReference>
<reference evidence="2 3" key="1">
    <citation type="journal article" date="2018" name="IMA Fungus">
        <title>IMA Genome-F 10: Nine draft genome sequences of Claviceps purpurea s.lat., including C. arundinis, C. humidiphila, and C. cf. spartinae, pseudomolecules for the pitch canker pathogen Fusarium circinatum, draft genome of Davidsoniella eucalypti, Grosmannia galeiformis, Quambalaria eucalypti, and Teratosphaeria destructans.</title>
        <authorList>
            <person name="Wingfield B.D."/>
            <person name="Liu M."/>
            <person name="Nguyen H.D."/>
            <person name="Lane F.A."/>
            <person name="Morgan S.W."/>
            <person name="De Vos L."/>
            <person name="Wilken P.M."/>
            <person name="Duong T.A."/>
            <person name="Aylward J."/>
            <person name="Coetzee M.P."/>
            <person name="Dadej K."/>
            <person name="De Beer Z.W."/>
            <person name="Findlay W."/>
            <person name="Havenga M."/>
            <person name="Kolarik M."/>
            <person name="Menzies J.G."/>
            <person name="Naidoo K."/>
            <person name="Pochopski O."/>
            <person name="Shoukouhi P."/>
            <person name="Santana Q.C."/>
            <person name="Seifert K.A."/>
            <person name="Soal N."/>
            <person name="Steenkamp E.T."/>
            <person name="Tatham C.T."/>
            <person name="van der Nest M.A."/>
            <person name="Wingfield M.J."/>
        </authorList>
    </citation>
    <scope>NUCLEOTIDE SEQUENCE [LARGE SCALE GENOMIC DNA]</scope>
    <source>
        <strain evidence="2">CMW44962</strain>
    </source>
</reference>
<proteinExistence type="predicted"/>
<keyword evidence="3" id="KW-1185">Reference proteome</keyword>
<feature type="region of interest" description="Disordered" evidence="1">
    <location>
        <begin position="79"/>
        <end position="98"/>
    </location>
</feature>